<dbReference type="InterPro" id="IPR050236">
    <property type="entry name" value="Ser_Thr_kinase_AGC"/>
</dbReference>
<dbReference type="PROSITE" id="PS50011">
    <property type="entry name" value="PROTEIN_KINASE_DOM"/>
    <property type="match status" value="1"/>
</dbReference>
<evidence type="ECO:0000259" key="11">
    <source>
        <dbReference type="PROSITE" id="PS50011"/>
    </source>
</evidence>
<gene>
    <name evidence="13" type="ORF">HPB48_010439</name>
</gene>
<evidence type="ECO:0000256" key="4">
    <source>
        <dbReference type="ARBA" id="ARBA00022679"/>
    </source>
</evidence>
<dbReference type="SUPFAM" id="SSF56112">
    <property type="entry name" value="Protein kinase-like (PK-like)"/>
    <property type="match status" value="1"/>
</dbReference>
<keyword evidence="5" id="KW-0547">Nucleotide-binding</keyword>
<evidence type="ECO:0000256" key="8">
    <source>
        <dbReference type="ARBA" id="ARBA00033099"/>
    </source>
</evidence>
<comment type="catalytic activity">
    <reaction evidence="10">
        <text>L-seryl-[protein] + ATP = O-phospho-L-seryl-[protein] + ADP + H(+)</text>
        <dbReference type="Rhea" id="RHEA:17989"/>
        <dbReference type="Rhea" id="RHEA-COMP:9863"/>
        <dbReference type="Rhea" id="RHEA-COMP:11604"/>
        <dbReference type="ChEBI" id="CHEBI:15378"/>
        <dbReference type="ChEBI" id="CHEBI:29999"/>
        <dbReference type="ChEBI" id="CHEBI:30616"/>
        <dbReference type="ChEBI" id="CHEBI:83421"/>
        <dbReference type="ChEBI" id="CHEBI:456216"/>
        <dbReference type="EC" id="2.7.11.1"/>
    </reaction>
</comment>
<dbReference type="InterPro" id="IPR008271">
    <property type="entry name" value="Ser/Thr_kinase_AS"/>
</dbReference>
<evidence type="ECO:0000313" key="14">
    <source>
        <dbReference type="Proteomes" id="UP000821853"/>
    </source>
</evidence>
<dbReference type="EC" id="2.7.11.1" evidence="1"/>
<feature type="domain" description="PDZ" evidence="12">
    <location>
        <begin position="587"/>
        <end position="675"/>
    </location>
</feature>
<evidence type="ECO:0000256" key="5">
    <source>
        <dbReference type="ARBA" id="ARBA00022741"/>
    </source>
</evidence>
<keyword evidence="7" id="KW-0067">ATP-binding</keyword>
<dbReference type="PANTHER" id="PTHR24356">
    <property type="entry name" value="SERINE/THREONINE-PROTEIN KINASE"/>
    <property type="match status" value="1"/>
</dbReference>
<feature type="domain" description="PDZ" evidence="12">
    <location>
        <begin position="699"/>
        <end position="792"/>
    </location>
</feature>
<name>A0A9J6GIA0_HAELO</name>
<dbReference type="Pfam" id="PF00069">
    <property type="entry name" value="Pkinase"/>
    <property type="match status" value="1"/>
</dbReference>
<dbReference type="InterPro" id="IPR041489">
    <property type="entry name" value="PDZ_6"/>
</dbReference>
<evidence type="ECO:0000256" key="2">
    <source>
        <dbReference type="ARBA" id="ARBA00022148"/>
    </source>
</evidence>
<evidence type="ECO:0000259" key="12">
    <source>
        <dbReference type="PROSITE" id="PS50106"/>
    </source>
</evidence>
<dbReference type="InterPro" id="IPR036034">
    <property type="entry name" value="PDZ_sf"/>
</dbReference>
<dbReference type="Pfam" id="PF17820">
    <property type="entry name" value="PDZ_6"/>
    <property type="match status" value="1"/>
</dbReference>
<dbReference type="Gene3D" id="1.10.510.10">
    <property type="entry name" value="Transferase(Phosphotransferase) domain 1"/>
    <property type="match status" value="1"/>
</dbReference>
<dbReference type="InterPro" id="IPR011009">
    <property type="entry name" value="Kinase-like_dom_sf"/>
</dbReference>
<evidence type="ECO:0000313" key="13">
    <source>
        <dbReference type="EMBL" id="KAH9378198.1"/>
    </source>
</evidence>
<keyword evidence="4" id="KW-0808">Transferase</keyword>
<proteinExistence type="predicted"/>
<accession>A0A9J6GIA0</accession>
<keyword evidence="14" id="KW-1185">Reference proteome</keyword>
<dbReference type="SUPFAM" id="SSF50156">
    <property type="entry name" value="PDZ domain-like"/>
    <property type="match status" value="2"/>
</dbReference>
<dbReference type="GO" id="GO:0004674">
    <property type="term" value="F:protein serine/threonine kinase activity"/>
    <property type="evidence" value="ECO:0007669"/>
    <property type="project" value="UniProtKB-KW"/>
</dbReference>
<dbReference type="InterPro" id="IPR000719">
    <property type="entry name" value="Prot_kinase_dom"/>
</dbReference>
<keyword evidence="3" id="KW-0723">Serine/threonine-protein kinase</keyword>
<dbReference type="PROSITE" id="PS00108">
    <property type="entry name" value="PROTEIN_KINASE_ST"/>
    <property type="match status" value="1"/>
</dbReference>
<dbReference type="AlphaFoldDB" id="A0A9J6GIA0"/>
<dbReference type="EMBL" id="JABSTR010000008">
    <property type="protein sequence ID" value="KAH9378198.1"/>
    <property type="molecule type" value="Genomic_DNA"/>
</dbReference>
<dbReference type="GO" id="GO:0005634">
    <property type="term" value="C:nucleus"/>
    <property type="evidence" value="ECO:0007669"/>
    <property type="project" value="TreeGrafter"/>
</dbReference>
<evidence type="ECO:0000256" key="3">
    <source>
        <dbReference type="ARBA" id="ARBA00022527"/>
    </source>
</evidence>
<dbReference type="Proteomes" id="UP000821853">
    <property type="component" value="Unassembled WGS sequence"/>
</dbReference>
<dbReference type="PROSITE" id="PS50106">
    <property type="entry name" value="PDZ"/>
    <property type="match status" value="2"/>
</dbReference>
<dbReference type="Gene3D" id="3.30.200.20">
    <property type="entry name" value="Phosphorylase Kinase, domain 1"/>
    <property type="match status" value="1"/>
</dbReference>
<evidence type="ECO:0000256" key="10">
    <source>
        <dbReference type="ARBA" id="ARBA00048679"/>
    </source>
</evidence>
<evidence type="ECO:0000256" key="1">
    <source>
        <dbReference type="ARBA" id="ARBA00012513"/>
    </source>
</evidence>
<comment type="catalytic activity">
    <reaction evidence="9">
        <text>L-threonyl-[protein] + ATP = O-phospho-L-threonyl-[protein] + ADP + H(+)</text>
        <dbReference type="Rhea" id="RHEA:46608"/>
        <dbReference type="Rhea" id="RHEA-COMP:11060"/>
        <dbReference type="Rhea" id="RHEA-COMP:11605"/>
        <dbReference type="ChEBI" id="CHEBI:15378"/>
        <dbReference type="ChEBI" id="CHEBI:30013"/>
        <dbReference type="ChEBI" id="CHEBI:30616"/>
        <dbReference type="ChEBI" id="CHEBI:61977"/>
        <dbReference type="ChEBI" id="CHEBI:456216"/>
        <dbReference type="EC" id="2.7.11.1"/>
    </reaction>
</comment>
<dbReference type="Gene3D" id="2.30.42.10">
    <property type="match status" value="2"/>
</dbReference>
<comment type="caution">
    <text evidence="13">The sequence shown here is derived from an EMBL/GenBank/DDBJ whole genome shotgun (WGS) entry which is preliminary data.</text>
</comment>
<evidence type="ECO:0000256" key="9">
    <source>
        <dbReference type="ARBA" id="ARBA00047899"/>
    </source>
</evidence>
<dbReference type="InterPro" id="IPR001478">
    <property type="entry name" value="PDZ"/>
</dbReference>
<evidence type="ECO:0000256" key="6">
    <source>
        <dbReference type="ARBA" id="ARBA00022777"/>
    </source>
</evidence>
<evidence type="ECO:0000256" key="7">
    <source>
        <dbReference type="ARBA" id="ARBA00022840"/>
    </source>
</evidence>
<dbReference type="GO" id="GO:0005524">
    <property type="term" value="F:ATP binding"/>
    <property type="evidence" value="ECO:0007669"/>
    <property type="project" value="UniProtKB-KW"/>
</dbReference>
<feature type="domain" description="Protein kinase" evidence="11">
    <location>
        <begin position="175"/>
        <end position="448"/>
    </location>
</feature>
<dbReference type="InterPro" id="IPR023142">
    <property type="entry name" value="MAST_pre-PK_dom_sf"/>
</dbReference>
<dbReference type="FunFam" id="1.10.510.10:FF:001549">
    <property type="entry name" value="Serine/threonine protein kinase, putative"/>
    <property type="match status" value="1"/>
</dbReference>
<dbReference type="PANTHER" id="PTHR24356:SF1">
    <property type="entry name" value="SERINE_THREONINE-PROTEIN KINASE GREATWALL"/>
    <property type="match status" value="1"/>
</dbReference>
<dbReference type="SMART" id="SM00220">
    <property type="entry name" value="S_TKc"/>
    <property type="match status" value="1"/>
</dbReference>
<reference evidence="13 14" key="1">
    <citation type="journal article" date="2020" name="Cell">
        <title>Large-Scale Comparative Analyses of Tick Genomes Elucidate Their Genetic Diversity and Vector Capacities.</title>
        <authorList>
            <consortium name="Tick Genome and Microbiome Consortium (TIGMIC)"/>
            <person name="Jia N."/>
            <person name="Wang J."/>
            <person name="Shi W."/>
            <person name="Du L."/>
            <person name="Sun Y."/>
            <person name="Zhan W."/>
            <person name="Jiang J.F."/>
            <person name="Wang Q."/>
            <person name="Zhang B."/>
            <person name="Ji P."/>
            <person name="Bell-Sakyi L."/>
            <person name="Cui X.M."/>
            <person name="Yuan T.T."/>
            <person name="Jiang B.G."/>
            <person name="Yang W.F."/>
            <person name="Lam T.T."/>
            <person name="Chang Q.C."/>
            <person name="Ding S.J."/>
            <person name="Wang X.J."/>
            <person name="Zhu J.G."/>
            <person name="Ruan X.D."/>
            <person name="Zhao L."/>
            <person name="Wei J.T."/>
            <person name="Ye R.Z."/>
            <person name="Que T.C."/>
            <person name="Du C.H."/>
            <person name="Zhou Y.H."/>
            <person name="Cheng J.X."/>
            <person name="Dai P.F."/>
            <person name="Guo W.B."/>
            <person name="Han X.H."/>
            <person name="Huang E.J."/>
            <person name="Li L.F."/>
            <person name="Wei W."/>
            <person name="Gao Y.C."/>
            <person name="Liu J.Z."/>
            <person name="Shao H.Z."/>
            <person name="Wang X."/>
            <person name="Wang C.C."/>
            <person name="Yang T.C."/>
            <person name="Huo Q.B."/>
            <person name="Li W."/>
            <person name="Chen H.Y."/>
            <person name="Chen S.E."/>
            <person name="Zhou L.G."/>
            <person name="Ni X.B."/>
            <person name="Tian J.H."/>
            <person name="Sheng Y."/>
            <person name="Liu T."/>
            <person name="Pan Y.S."/>
            <person name="Xia L.Y."/>
            <person name="Li J."/>
            <person name="Zhao F."/>
            <person name="Cao W.C."/>
        </authorList>
    </citation>
    <scope>NUCLEOTIDE SEQUENCE [LARGE SCALE GENOMIC DNA]</scope>
    <source>
        <strain evidence="13">HaeL-2018</strain>
    </source>
</reference>
<dbReference type="OrthoDB" id="6491371at2759"/>
<organism evidence="13 14">
    <name type="scientific">Haemaphysalis longicornis</name>
    <name type="common">Bush tick</name>
    <dbReference type="NCBI Taxonomy" id="44386"/>
    <lineage>
        <taxon>Eukaryota</taxon>
        <taxon>Metazoa</taxon>
        <taxon>Ecdysozoa</taxon>
        <taxon>Arthropoda</taxon>
        <taxon>Chelicerata</taxon>
        <taxon>Arachnida</taxon>
        <taxon>Acari</taxon>
        <taxon>Parasitiformes</taxon>
        <taxon>Ixodida</taxon>
        <taxon>Ixodoidea</taxon>
        <taxon>Ixodidae</taxon>
        <taxon>Haemaphysalinae</taxon>
        <taxon>Haemaphysalis</taxon>
    </lineage>
</organism>
<dbReference type="SMART" id="SM00228">
    <property type="entry name" value="PDZ"/>
    <property type="match status" value="2"/>
</dbReference>
<dbReference type="Gene3D" id="1.20.1480.20">
    <property type="entry name" value="MAST3 pre-PK domain-like"/>
    <property type="match status" value="1"/>
</dbReference>
<dbReference type="GO" id="GO:0035556">
    <property type="term" value="P:intracellular signal transduction"/>
    <property type="evidence" value="ECO:0007669"/>
    <property type="project" value="TreeGrafter"/>
</dbReference>
<keyword evidence="6" id="KW-0418">Kinase</keyword>
<sequence>MATPAPITSPTIRAVVVENKKRTAVKVVTTLCPRIPKVTTVLLDFYVRREGVLDVNREPLDHFCLEQVMLAAQDILEKTNRQVITYQDIRDSAENLINLHNFCYKRAQDTAHHLGESIRKMMIIIAELATALENISEVTPTDWVGVGNTVLRKTAQVNMAQVAPFWTYIPKMSDFSVIKLLGAGGFGAVYKARFEPTNYICTVKLVSCALFQRHKQAVIDKVVASVIKSPFLVKYDSCYCTKEAQVTVMEYISGVDLQRVVDKAVYLPTEQCRIVMAQLILALEHMHLRGLLHRDIKVSNMLIIPGGRVKVIDFDTNKVCIGHFSKRVYKGYFTKTAFEFFDGESAGTVPYMAPEIVKRRPYGRACDWWSAGVTFYKIMTGRVPFRGESKEQLKERILNQPLKWPKEQTHPHSATPEAKDMVTKMLQKNALHRLGSVTYGQIRSHPFYANFNWKRLASERNLCNIPAIAEIMGAGQPVRPGERPRLTVEATSNTKKRKLLKLEEMADIEASTQRPLYTFSSRKFRKMINYAQMYGSPAYLKDVVFDSSETASEELDYGRPSEWGVRSGASAYSGAAGSPVGLREVTELLLFRTKRFGKYWNFGFSLAEVVGEAKKRFFMVDTVRSGSPADASRVLVGDIVVAVNGKDIAGLTMADVKRTIEASGDQMALTVLSSTAVRLLMARRDVNQLIRAAGEDTIQLRAVKTSCGGAGYYGFKTFQAKTWNEAKQAFVNCHVIQEVADAQVVTLNKSLFPGDLLLMINGASVENMDQTAVKAALCKGGNEISVTIVPMSPLRIKGPAYYRLLDYTTTDINGPEPSVKAKISLPAPSTRA</sequence>
<dbReference type="VEuPathDB" id="VectorBase:HLOH_062107"/>
<protein>
    <recommendedName>
        <fullName evidence="2">Serine/threonine-protein kinase greatwall</fullName>
        <ecNumber evidence="1">2.7.11.1</ecNumber>
    </recommendedName>
    <alternativeName>
        <fullName evidence="8">Microtubule-associated serine/threonine-protein kinase-like</fullName>
    </alternativeName>
</protein>